<reference evidence="9" key="1">
    <citation type="journal article" date="2019" name="Int. J. Syst. Evol. Microbiol.">
        <title>The Global Catalogue of Microorganisms (GCM) 10K type strain sequencing project: providing services to taxonomists for standard genome sequencing and annotation.</title>
        <authorList>
            <consortium name="The Broad Institute Genomics Platform"/>
            <consortium name="The Broad Institute Genome Sequencing Center for Infectious Disease"/>
            <person name="Wu L."/>
            <person name="Ma J."/>
        </authorList>
    </citation>
    <scope>NUCLEOTIDE SEQUENCE [LARGE SCALE GENOMIC DNA]</scope>
    <source>
        <strain evidence="9">YIM 94188</strain>
    </source>
</reference>
<dbReference type="PANTHER" id="PTHR34478:SF2">
    <property type="entry name" value="MEMBRANE PROTEIN"/>
    <property type="match status" value="1"/>
</dbReference>
<dbReference type="SUPFAM" id="SSF140478">
    <property type="entry name" value="LemA-like"/>
    <property type="match status" value="1"/>
</dbReference>
<protein>
    <submittedName>
        <fullName evidence="8">LemA family protein</fullName>
    </submittedName>
</protein>
<sequence length="193" mass="20771">MNVGTAIGITAAVVIGLVVLLALFGVVGFNKLRKADIGAEEALGGIDVQLTRRAELIPNLVQTVKGYATHEREVFEEVTRARAGVTQAAQGDSVPAKAAADAQLSQALVRLNAVAEAYPDLKANANFTDLQRQLAETEDQIAFARQYYNDATRQLNEAVRTLPWMLFSGVAGVKEREFYEAPAEHTAAPGVEF</sequence>
<accession>A0ABW0ZB74</accession>
<dbReference type="Gene3D" id="1.20.1440.20">
    <property type="entry name" value="LemA-like domain"/>
    <property type="match status" value="1"/>
</dbReference>
<evidence type="ECO:0000313" key="9">
    <source>
        <dbReference type="Proteomes" id="UP001596072"/>
    </source>
</evidence>
<dbReference type="PANTHER" id="PTHR34478">
    <property type="entry name" value="PROTEIN LEMA"/>
    <property type="match status" value="1"/>
</dbReference>
<keyword evidence="6" id="KW-0175">Coiled coil</keyword>
<evidence type="ECO:0000256" key="4">
    <source>
        <dbReference type="ARBA" id="ARBA00022989"/>
    </source>
</evidence>
<comment type="subcellular location">
    <subcellularLocation>
        <location evidence="1">Membrane</location>
        <topology evidence="1">Single-pass membrane protein</topology>
    </subcellularLocation>
</comment>
<dbReference type="InterPro" id="IPR007156">
    <property type="entry name" value="MamQ_LemA"/>
</dbReference>
<evidence type="ECO:0000256" key="5">
    <source>
        <dbReference type="ARBA" id="ARBA00023136"/>
    </source>
</evidence>
<evidence type="ECO:0000256" key="1">
    <source>
        <dbReference type="ARBA" id="ARBA00004167"/>
    </source>
</evidence>
<name>A0ABW0ZB74_9ACTN</name>
<keyword evidence="4 7" id="KW-1133">Transmembrane helix</keyword>
<keyword evidence="9" id="KW-1185">Reference proteome</keyword>
<dbReference type="EMBL" id="JBHSNS010000001">
    <property type="protein sequence ID" value="MFC5727517.1"/>
    <property type="molecule type" value="Genomic_DNA"/>
</dbReference>
<dbReference type="Proteomes" id="UP001596072">
    <property type="component" value="Unassembled WGS sequence"/>
</dbReference>
<comment type="caution">
    <text evidence="8">The sequence shown here is derived from an EMBL/GenBank/DDBJ whole genome shotgun (WGS) entry which is preliminary data.</text>
</comment>
<proteinExistence type="inferred from homology"/>
<dbReference type="Pfam" id="PF04011">
    <property type="entry name" value="LemA"/>
    <property type="match status" value="1"/>
</dbReference>
<feature type="coiled-coil region" evidence="6">
    <location>
        <begin position="127"/>
        <end position="154"/>
    </location>
</feature>
<keyword evidence="3 7" id="KW-0812">Transmembrane</keyword>
<dbReference type="RefSeq" id="WP_136436186.1">
    <property type="nucleotide sequence ID" value="NZ_JBHSNS010000001.1"/>
</dbReference>
<evidence type="ECO:0000256" key="6">
    <source>
        <dbReference type="SAM" id="Coils"/>
    </source>
</evidence>
<evidence type="ECO:0000313" key="8">
    <source>
        <dbReference type="EMBL" id="MFC5727517.1"/>
    </source>
</evidence>
<evidence type="ECO:0000256" key="3">
    <source>
        <dbReference type="ARBA" id="ARBA00022692"/>
    </source>
</evidence>
<keyword evidence="5 7" id="KW-0472">Membrane</keyword>
<evidence type="ECO:0000256" key="2">
    <source>
        <dbReference type="ARBA" id="ARBA00008854"/>
    </source>
</evidence>
<evidence type="ECO:0000256" key="7">
    <source>
        <dbReference type="SAM" id="Phobius"/>
    </source>
</evidence>
<comment type="similarity">
    <text evidence="2">Belongs to the LemA family.</text>
</comment>
<feature type="transmembrane region" description="Helical" evidence="7">
    <location>
        <begin position="6"/>
        <end position="29"/>
    </location>
</feature>
<gene>
    <name evidence="8" type="ORF">ACFPQB_01215</name>
</gene>
<dbReference type="InterPro" id="IPR023353">
    <property type="entry name" value="LemA-like_dom_sf"/>
</dbReference>
<organism evidence="8 9">
    <name type="scientific">Nocardioides vastitatis</name>
    <dbReference type="NCBI Taxonomy" id="2568655"/>
    <lineage>
        <taxon>Bacteria</taxon>
        <taxon>Bacillati</taxon>
        <taxon>Actinomycetota</taxon>
        <taxon>Actinomycetes</taxon>
        <taxon>Propionibacteriales</taxon>
        <taxon>Nocardioidaceae</taxon>
        <taxon>Nocardioides</taxon>
    </lineage>
</organism>